<dbReference type="AlphaFoldDB" id="A0A9D1NF35"/>
<proteinExistence type="predicted"/>
<feature type="domain" description="DDH" evidence="1">
    <location>
        <begin position="14"/>
        <end position="149"/>
    </location>
</feature>
<organism evidence="3 4">
    <name type="scientific">Candidatus Caccopulliclostridium gallistercoris</name>
    <dbReference type="NCBI Taxonomy" id="2840719"/>
    <lineage>
        <taxon>Bacteria</taxon>
        <taxon>Bacillati</taxon>
        <taxon>Bacillota</taxon>
        <taxon>Clostridia</taxon>
        <taxon>Candidatus Caccopulliclostridium</taxon>
    </lineage>
</organism>
<evidence type="ECO:0000259" key="1">
    <source>
        <dbReference type="Pfam" id="PF01368"/>
    </source>
</evidence>
<evidence type="ECO:0000313" key="4">
    <source>
        <dbReference type="Proteomes" id="UP000886861"/>
    </source>
</evidence>
<protein>
    <submittedName>
        <fullName evidence="3">Bifunctional oligoribonuclease/PAP phosphatase NrnA</fullName>
    </submittedName>
</protein>
<reference evidence="3" key="1">
    <citation type="submission" date="2020-10" db="EMBL/GenBank/DDBJ databases">
        <authorList>
            <person name="Gilroy R."/>
        </authorList>
    </citation>
    <scope>NUCLEOTIDE SEQUENCE</scope>
    <source>
        <strain evidence="3">CHK186-9395</strain>
    </source>
</reference>
<dbReference type="InterPro" id="IPR051319">
    <property type="entry name" value="Oligoribo/pAp-PDE_c-di-AMP_PDE"/>
</dbReference>
<dbReference type="Proteomes" id="UP000886861">
    <property type="component" value="Unassembled WGS sequence"/>
</dbReference>
<dbReference type="PANTHER" id="PTHR47618">
    <property type="entry name" value="BIFUNCTIONAL OLIGORIBONUCLEASE AND PAP PHOSPHATASE NRNA"/>
    <property type="match status" value="1"/>
</dbReference>
<accession>A0A9D1NF35</accession>
<evidence type="ECO:0000259" key="2">
    <source>
        <dbReference type="Pfam" id="PF02272"/>
    </source>
</evidence>
<dbReference type="Pfam" id="PF02272">
    <property type="entry name" value="DHHA1"/>
    <property type="match status" value="1"/>
</dbReference>
<dbReference type="Gene3D" id="3.10.310.30">
    <property type="match status" value="1"/>
</dbReference>
<dbReference type="Gene3D" id="3.90.1640.10">
    <property type="entry name" value="inorganic pyrophosphatase (n-terminal core)"/>
    <property type="match status" value="1"/>
</dbReference>
<dbReference type="InterPro" id="IPR003156">
    <property type="entry name" value="DHHA1_dom"/>
</dbReference>
<name>A0A9D1NF35_9FIRM</name>
<dbReference type="PANTHER" id="PTHR47618:SF1">
    <property type="entry name" value="BIFUNCTIONAL OLIGORIBONUCLEASE AND PAP PHOSPHATASE NRNA"/>
    <property type="match status" value="1"/>
</dbReference>
<dbReference type="InterPro" id="IPR038763">
    <property type="entry name" value="DHH_sf"/>
</dbReference>
<comment type="caution">
    <text evidence="3">The sequence shown here is derived from an EMBL/GenBank/DDBJ whole genome shotgun (WGS) entry which is preliminary data.</text>
</comment>
<dbReference type="EMBL" id="DVOJ01000014">
    <property type="protein sequence ID" value="HIV01701.1"/>
    <property type="molecule type" value="Genomic_DNA"/>
</dbReference>
<dbReference type="InterPro" id="IPR001667">
    <property type="entry name" value="DDH_dom"/>
</dbReference>
<dbReference type="Pfam" id="PF01368">
    <property type="entry name" value="DHH"/>
    <property type="match status" value="1"/>
</dbReference>
<gene>
    <name evidence="3" type="ORF">IAA62_04030</name>
</gene>
<evidence type="ECO:0000313" key="3">
    <source>
        <dbReference type="EMBL" id="HIV01701.1"/>
    </source>
</evidence>
<sequence>MKQIIKKIKTAKTIAVFCHSKPDPDALGALFALSIGLKRMGKNVKAVLEEPIKKKYEFLTEDYITEFPENCDLYICVDVAAPRMLGKFEKDFLVKENTIEIDHHANRTMCAKLSYVESFTASCSEIIYKVLKNLKVKIDEKLATLIYMGLAGDTGCFLHENTTVESHILAAELMKCGAKVFFINRRLFKSNTKDKLKLIKLALSKFEYYKDTLIVAISYADFKSIGYNPDEGVDLIDFVSSIEGVNLTALLTERKPEICSISFRSSEKYDVSKLAERFGGGGHKGASGCKDLPGKIEDIEKQLKKEIKDFIKE</sequence>
<dbReference type="GO" id="GO:0003676">
    <property type="term" value="F:nucleic acid binding"/>
    <property type="evidence" value="ECO:0007669"/>
    <property type="project" value="InterPro"/>
</dbReference>
<reference evidence="3" key="2">
    <citation type="journal article" date="2021" name="PeerJ">
        <title>Extensive microbial diversity within the chicken gut microbiome revealed by metagenomics and culture.</title>
        <authorList>
            <person name="Gilroy R."/>
            <person name="Ravi A."/>
            <person name="Getino M."/>
            <person name="Pursley I."/>
            <person name="Horton D.L."/>
            <person name="Alikhan N.F."/>
            <person name="Baker D."/>
            <person name="Gharbi K."/>
            <person name="Hall N."/>
            <person name="Watson M."/>
            <person name="Adriaenssens E.M."/>
            <person name="Foster-Nyarko E."/>
            <person name="Jarju S."/>
            <person name="Secka A."/>
            <person name="Antonio M."/>
            <person name="Oren A."/>
            <person name="Chaudhuri R.R."/>
            <person name="La Ragione R."/>
            <person name="Hildebrand F."/>
            <person name="Pallen M.J."/>
        </authorList>
    </citation>
    <scope>NUCLEOTIDE SEQUENCE</scope>
    <source>
        <strain evidence="3">CHK186-9395</strain>
    </source>
</reference>
<feature type="domain" description="DHHA1" evidence="2">
    <location>
        <begin position="225"/>
        <end position="308"/>
    </location>
</feature>
<dbReference type="SUPFAM" id="SSF64182">
    <property type="entry name" value="DHH phosphoesterases"/>
    <property type="match status" value="1"/>
</dbReference>